<name>A0A5C5FTS3_9BASI</name>
<keyword evidence="2" id="KW-0472">Membrane</keyword>
<gene>
    <name evidence="3" type="ORF">DMC30DRAFT_440325</name>
</gene>
<organism evidence="3 4">
    <name type="scientific">Rhodotorula diobovata</name>
    <dbReference type="NCBI Taxonomy" id="5288"/>
    <lineage>
        <taxon>Eukaryota</taxon>
        <taxon>Fungi</taxon>
        <taxon>Dikarya</taxon>
        <taxon>Basidiomycota</taxon>
        <taxon>Pucciniomycotina</taxon>
        <taxon>Microbotryomycetes</taxon>
        <taxon>Sporidiobolales</taxon>
        <taxon>Sporidiobolaceae</taxon>
        <taxon>Rhodotorula</taxon>
    </lineage>
</organism>
<evidence type="ECO:0008006" key="5">
    <source>
        <dbReference type="Google" id="ProtNLM"/>
    </source>
</evidence>
<evidence type="ECO:0000313" key="3">
    <source>
        <dbReference type="EMBL" id="TNY20183.1"/>
    </source>
</evidence>
<comment type="caution">
    <text evidence="3">The sequence shown here is derived from an EMBL/GenBank/DDBJ whole genome shotgun (WGS) entry which is preliminary data.</text>
</comment>
<keyword evidence="2" id="KW-0812">Transmembrane</keyword>
<reference evidence="3 4" key="1">
    <citation type="submission" date="2019-03" db="EMBL/GenBank/DDBJ databases">
        <title>Rhodosporidium diobovatum UCD-FST 08-225 genome sequencing, assembly, and annotation.</title>
        <authorList>
            <person name="Fakankun I.U."/>
            <person name="Fristensky B."/>
            <person name="Levin D.B."/>
        </authorList>
    </citation>
    <scope>NUCLEOTIDE SEQUENCE [LARGE SCALE GENOMIC DNA]</scope>
    <source>
        <strain evidence="3 4">UCD-FST 08-225</strain>
    </source>
</reference>
<dbReference type="AlphaFoldDB" id="A0A5C5FTS3"/>
<protein>
    <recommendedName>
        <fullName evidence="5">Transmembrane protein</fullName>
    </recommendedName>
</protein>
<proteinExistence type="predicted"/>
<feature type="transmembrane region" description="Helical" evidence="2">
    <location>
        <begin position="12"/>
        <end position="36"/>
    </location>
</feature>
<keyword evidence="2" id="KW-1133">Transmembrane helix</keyword>
<feature type="region of interest" description="Disordered" evidence="1">
    <location>
        <begin position="164"/>
        <end position="241"/>
    </location>
</feature>
<dbReference type="OrthoDB" id="10568170at2759"/>
<dbReference type="EMBL" id="SOZI01000074">
    <property type="protein sequence ID" value="TNY20183.1"/>
    <property type="molecule type" value="Genomic_DNA"/>
</dbReference>
<feature type="compositionally biased region" description="Low complexity" evidence="1">
    <location>
        <begin position="209"/>
        <end position="220"/>
    </location>
</feature>
<evidence type="ECO:0000256" key="1">
    <source>
        <dbReference type="SAM" id="MobiDB-lite"/>
    </source>
</evidence>
<feature type="transmembrane region" description="Helical" evidence="2">
    <location>
        <begin position="120"/>
        <end position="142"/>
    </location>
</feature>
<feature type="transmembrane region" description="Helical" evidence="2">
    <location>
        <begin position="42"/>
        <end position="66"/>
    </location>
</feature>
<sequence>MGCCCSTQSRAALGASILNLVVCACGLLVSSVLVTFRWEEISSPACAAFALATFAVGALSAVLGVLETLVSRWDHHEVTLKAATGVAAVATLLSIVYTIWSPIVMSASYHVAESRAVVVGTFVLLSVFLVVAPLAWATWAYFSLLRELQHGAGARTAMPRKTLEATQQLQQQRGDIEMSLPHGRARRGSVSSRADKGRYARVGGEEGGAWESGSEESGLSSEEEDRKWEAKRQQRKRASRA</sequence>
<feature type="transmembrane region" description="Helical" evidence="2">
    <location>
        <begin position="78"/>
        <end position="100"/>
    </location>
</feature>
<evidence type="ECO:0000313" key="4">
    <source>
        <dbReference type="Proteomes" id="UP000311382"/>
    </source>
</evidence>
<dbReference type="Proteomes" id="UP000311382">
    <property type="component" value="Unassembled WGS sequence"/>
</dbReference>
<accession>A0A5C5FTS3</accession>
<evidence type="ECO:0000256" key="2">
    <source>
        <dbReference type="SAM" id="Phobius"/>
    </source>
</evidence>
<keyword evidence="4" id="KW-1185">Reference proteome</keyword>
<feature type="compositionally biased region" description="Polar residues" evidence="1">
    <location>
        <begin position="164"/>
        <end position="173"/>
    </location>
</feature>